<evidence type="ECO:0000313" key="4">
    <source>
        <dbReference type="Proteomes" id="UP000053676"/>
    </source>
</evidence>
<feature type="transmembrane region" description="Helical" evidence="2">
    <location>
        <begin position="32"/>
        <end position="55"/>
    </location>
</feature>
<proteinExistence type="predicted"/>
<dbReference type="AlphaFoldDB" id="W2SU23"/>
<organism evidence="3 4">
    <name type="scientific">Necator americanus</name>
    <name type="common">Human hookworm</name>
    <dbReference type="NCBI Taxonomy" id="51031"/>
    <lineage>
        <taxon>Eukaryota</taxon>
        <taxon>Metazoa</taxon>
        <taxon>Ecdysozoa</taxon>
        <taxon>Nematoda</taxon>
        <taxon>Chromadorea</taxon>
        <taxon>Rhabditida</taxon>
        <taxon>Rhabditina</taxon>
        <taxon>Rhabditomorpha</taxon>
        <taxon>Strongyloidea</taxon>
        <taxon>Ancylostomatidae</taxon>
        <taxon>Bunostominae</taxon>
        <taxon>Necator</taxon>
    </lineage>
</organism>
<evidence type="ECO:0000313" key="3">
    <source>
        <dbReference type="EMBL" id="ETN73140.1"/>
    </source>
</evidence>
<gene>
    <name evidence="3" type="ORF">NECAME_18506</name>
</gene>
<evidence type="ECO:0000256" key="1">
    <source>
        <dbReference type="SAM" id="Coils"/>
    </source>
</evidence>
<keyword evidence="2" id="KW-1133">Transmembrane helix</keyword>
<keyword evidence="4" id="KW-1185">Reference proteome</keyword>
<sequence>MNDPRSIGQLIARGLNVDYLEHKSAIDIGTTVLVTVSAALGMGQTWLLILLISCYNDTRMKELERMLEVAMRKEKAKEERKRKEKQKLNNNNELYTTFI</sequence>
<protein>
    <submittedName>
        <fullName evidence="3">Uncharacterized protein</fullName>
    </submittedName>
</protein>
<keyword evidence="2" id="KW-0472">Membrane</keyword>
<dbReference type="Proteomes" id="UP000053676">
    <property type="component" value="Unassembled WGS sequence"/>
</dbReference>
<evidence type="ECO:0000256" key="2">
    <source>
        <dbReference type="SAM" id="Phobius"/>
    </source>
</evidence>
<feature type="coiled-coil region" evidence="1">
    <location>
        <begin position="60"/>
        <end position="93"/>
    </location>
</feature>
<reference evidence="4" key="1">
    <citation type="journal article" date="2014" name="Nat. Genet.">
        <title>Genome of the human hookworm Necator americanus.</title>
        <authorList>
            <person name="Tang Y.T."/>
            <person name="Gao X."/>
            <person name="Rosa B.A."/>
            <person name="Abubucker S."/>
            <person name="Hallsworth-Pepin K."/>
            <person name="Martin J."/>
            <person name="Tyagi R."/>
            <person name="Heizer E."/>
            <person name="Zhang X."/>
            <person name="Bhonagiri-Palsikar V."/>
            <person name="Minx P."/>
            <person name="Warren W.C."/>
            <person name="Wang Q."/>
            <person name="Zhan B."/>
            <person name="Hotez P.J."/>
            <person name="Sternberg P.W."/>
            <person name="Dougall A."/>
            <person name="Gaze S.T."/>
            <person name="Mulvenna J."/>
            <person name="Sotillo J."/>
            <person name="Ranganathan S."/>
            <person name="Rabelo E.M."/>
            <person name="Wilson R.K."/>
            <person name="Felgner P.L."/>
            <person name="Bethony J."/>
            <person name="Hawdon J.M."/>
            <person name="Gasser R.B."/>
            <person name="Loukas A."/>
            <person name="Mitreva M."/>
        </authorList>
    </citation>
    <scope>NUCLEOTIDE SEQUENCE [LARGE SCALE GENOMIC DNA]</scope>
</reference>
<dbReference type="OrthoDB" id="5873946at2759"/>
<keyword evidence="1" id="KW-0175">Coiled coil</keyword>
<name>W2SU23_NECAM</name>
<accession>W2SU23</accession>
<dbReference type="KEGG" id="nai:NECAME_18506"/>
<keyword evidence="2" id="KW-0812">Transmembrane</keyword>
<dbReference type="EMBL" id="KI661821">
    <property type="protein sequence ID" value="ETN73140.1"/>
    <property type="molecule type" value="Genomic_DNA"/>
</dbReference>